<gene>
    <name evidence="2" type="ORF">PEL8287_00389</name>
</gene>
<dbReference type="EMBL" id="FWFL01000001">
    <property type="protein sequence ID" value="SLN12541.1"/>
    <property type="molecule type" value="Genomic_DNA"/>
</dbReference>
<keyword evidence="3" id="KW-1185">Reference proteome</keyword>
<dbReference type="OrthoDB" id="7433551at2"/>
<sequence length="211" mass="22546">MWRFILVTFTFLAYSFYILSGGADYAPRAQSIQARAKIEHVRPVPRPVRMNVIQLAESGLPKAGATSQAITSLDQLDLSAGNRFQITLATVTAEDIAKPTVSADPVKPASITLPNTTTAIETATAAADAAARQTPVTAENPAAAIEDIRLVTGDLVNLRDGPGTQYDRVGKLTKGTEVSILQSPGNGWIELRVVETGRIGWMADWLVTATN</sequence>
<evidence type="ECO:0000313" key="3">
    <source>
        <dbReference type="Proteomes" id="UP000193827"/>
    </source>
</evidence>
<proteinExistence type="predicted"/>
<dbReference type="InterPro" id="IPR003646">
    <property type="entry name" value="SH3-like_bac-type"/>
</dbReference>
<dbReference type="SMART" id="SM00287">
    <property type="entry name" value="SH3b"/>
    <property type="match status" value="1"/>
</dbReference>
<protein>
    <submittedName>
        <fullName evidence="2">Bacterial SH3 domain protein</fullName>
    </submittedName>
</protein>
<dbReference type="Gene3D" id="2.30.30.40">
    <property type="entry name" value="SH3 Domains"/>
    <property type="match status" value="1"/>
</dbReference>
<dbReference type="Proteomes" id="UP000193827">
    <property type="component" value="Unassembled WGS sequence"/>
</dbReference>
<dbReference type="AlphaFoldDB" id="A0A1Y5RB28"/>
<dbReference type="RefSeq" id="WP_085890658.1">
    <property type="nucleotide sequence ID" value="NZ_FWFL01000001.1"/>
</dbReference>
<evidence type="ECO:0000259" key="1">
    <source>
        <dbReference type="PROSITE" id="PS51781"/>
    </source>
</evidence>
<name>A0A1Y5RB28_9RHOB</name>
<organism evidence="2 3">
    <name type="scientific">Roseovarius litorisediminis</name>
    <dbReference type="NCBI Taxonomy" id="1312363"/>
    <lineage>
        <taxon>Bacteria</taxon>
        <taxon>Pseudomonadati</taxon>
        <taxon>Pseudomonadota</taxon>
        <taxon>Alphaproteobacteria</taxon>
        <taxon>Rhodobacterales</taxon>
        <taxon>Roseobacteraceae</taxon>
        <taxon>Roseovarius</taxon>
    </lineage>
</organism>
<evidence type="ECO:0000313" key="2">
    <source>
        <dbReference type="EMBL" id="SLN12541.1"/>
    </source>
</evidence>
<accession>A0A1Y5RB28</accession>
<feature type="domain" description="SH3b" evidence="1">
    <location>
        <begin position="146"/>
        <end position="210"/>
    </location>
</feature>
<dbReference type="PROSITE" id="PS51781">
    <property type="entry name" value="SH3B"/>
    <property type="match status" value="1"/>
</dbReference>
<reference evidence="2 3" key="1">
    <citation type="submission" date="2017-03" db="EMBL/GenBank/DDBJ databases">
        <authorList>
            <person name="Afonso C.L."/>
            <person name="Miller P.J."/>
            <person name="Scott M.A."/>
            <person name="Spackman E."/>
            <person name="Goraichik I."/>
            <person name="Dimitrov K.M."/>
            <person name="Suarez D.L."/>
            <person name="Swayne D.E."/>
        </authorList>
    </citation>
    <scope>NUCLEOTIDE SEQUENCE [LARGE SCALE GENOMIC DNA]</scope>
    <source>
        <strain evidence="2 3">CECT 8287</strain>
    </source>
</reference>
<dbReference type="Pfam" id="PF08239">
    <property type="entry name" value="SH3_3"/>
    <property type="match status" value="1"/>
</dbReference>